<sequence>MMQAATPYLAAFRARWRTTLRYRAAALAGFVTQCWWGAINIMIYAAFYRMAHGGDGAAAPFALHQTITYVWIMQATLALMPWGCDPDIADAVRGGAVAHDLLRPVDLWWWWFCRATARILGRLVPRALLMLAFAGLLLPRAGLGAWALHPPPSIADAALFAVSILLGLALSACIVVLLNIVTVRTLSPAGGNAVITPLALILSGNMLPLALFPGAFQTVLILQPFAGLGDLPCRFWLGTLHGGRAILALGQQAAWLAAVAVAGRAALRRTLHRLEIQGG</sequence>
<feature type="transmembrane region" description="Helical" evidence="1">
    <location>
        <begin position="127"/>
        <end position="148"/>
    </location>
</feature>
<feature type="transmembrane region" description="Helical" evidence="1">
    <location>
        <begin position="24"/>
        <end position="47"/>
    </location>
</feature>
<comment type="caution">
    <text evidence="2">The sequence shown here is derived from an EMBL/GenBank/DDBJ whole genome shotgun (WGS) entry which is preliminary data.</text>
</comment>
<dbReference type="EMBL" id="JABEQJ010000033">
    <property type="protein sequence ID" value="MBB2162212.1"/>
    <property type="molecule type" value="Genomic_DNA"/>
</dbReference>
<dbReference type="PANTHER" id="PTHR36832:SF2">
    <property type="entry name" value="INTEGRAL MEMBRANE PROTEIN"/>
    <property type="match status" value="1"/>
</dbReference>
<gene>
    <name evidence="2" type="ORF">HLH48_18960</name>
</gene>
<feature type="transmembrane region" description="Helical" evidence="1">
    <location>
        <begin position="160"/>
        <end position="181"/>
    </location>
</feature>
<organism evidence="2 3">
    <name type="scientific">Gluconacetobacter sacchari</name>
    <dbReference type="NCBI Taxonomy" id="92759"/>
    <lineage>
        <taxon>Bacteria</taxon>
        <taxon>Pseudomonadati</taxon>
        <taxon>Pseudomonadota</taxon>
        <taxon>Alphaproteobacteria</taxon>
        <taxon>Acetobacterales</taxon>
        <taxon>Acetobacteraceae</taxon>
        <taxon>Gluconacetobacter</taxon>
    </lineage>
</organism>
<dbReference type="PANTHER" id="PTHR36832">
    <property type="entry name" value="SLR1174 PROTEIN-RELATED"/>
    <property type="match status" value="1"/>
</dbReference>
<evidence type="ECO:0000313" key="3">
    <source>
        <dbReference type="Proteomes" id="UP000589085"/>
    </source>
</evidence>
<dbReference type="RefSeq" id="WP_182999036.1">
    <property type="nucleotide sequence ID" value="NZ_JABEQJ010000033.1"/>
</dbReference>
<dbReference type="Proteomes" id="UP000589085">
    <property type="component" value="Unassembled WGS sequence"/>
</dbReference>
<feature type="transmembrane region" description="Helical" evidence="1">
    <location>
        <begin position="193"/>
        <end position="216"/>
    </location>
</feature>
<keyword evidence="1" id="KW-0472">Membrane</keyword>
<dbReference type="AlphaFoldDB" id="A0A7W4IGB6"/>
<protein>
    <submittedName>
        <fullName evidence="2">ABC transporter permease</fullName>
    </submittedName>
</protein>
<proteinExistence type="predicted"/>
<evidence type="ECO:0000313" key="2">
    <source>
        <dbReference type="EMBL" id="MBB2162212.1"/>
    </source>
</evidence>
<feature type="transmembrane region" description="Helical" evidence="1">
    <location>
        <begin position="245"/>
        <end position="267"/>
    </location>
</feature>
<keyword evidence="1" id="KW-0812">Transmembrane</keyword>
<accession>A0A7W4IGB6</accession>
<evidence type="ECO:0000256" key="1">
    <source>
        <dbReference type="SAM" id="Phobius"/>
    </source>
</evidence>
<reference evidence="2 3" key="1">
    <citation type="submission" date="2020-04" db="EMBL/GenBank/DDBJ databases">
        <title>Description of novel Gluconacetobacter.</title>
        <authorList>
            <person name="Sombolestani A."/>
        </authorList>
    </citation>
    <scope>NUCLEOTIDE SEQUENCE [LARGE SCALE GENOMIC DNA]</scope>
    <source>
        <strain evidence="2 3">LMG 19747</strain>
    </source>
</reference>
<keyword evidence="1" id="KW-1133">Transmembrane helix</keyword>
<name>A0A7W4IGB6_9PROT</name>